<evidence type="ECO:0000313" key="2">
    <source>
        <dbReference type="Proteomes" id="UP000031036"/>
    </source>
</evidence>
<name>A0A0B2VEU7_TOXCA</name>
<dbReference type="EMBL" id="JPKZ01001898">
    <property type="protein sequence ID" value="KHN79535.1"/>
    <property type="molecule type" value="Genomic_DNA"/>
</dbReference>
<protein>
    <submittedName>
        <fullName evidence="1">Uncharacterized protein</fullName>
    </submittedName>
</protein>
<accession>A0A0B2VEU7</accession>
<dbReference type="AlphaFoldDB" id="A0A0B2VEU7"/>
<keyword evidence="2" id="KW-1185">Reference proteome</keyword>
<proteinExistence type="predicted"/>
<comment type="caution">
    <text evidence="1">The sequence shown here is derived from an EMBL/GenBank/DDBJ whole genome shotgun (WGS) entry which is preliminary data.</text>
</comment>
<reference evidence="1 2" key="1">
    <citation type="submission" date="2014-11" db="EMBL/GenBank/DDBJ databases">
        <title>Genetic blueprint of the zoonotic pathogen Toxocara canis.</title>
        <authorList>
            <person name="Zhu X.-Q."/>
            <person name="Korhonen P.K."/>
            <person name="Cai H."/>
            <person name="Young N.D."/>
            <person name="Nejsum P."/>
            <person name="von Samson-Himmelstjerna G."/>
            <person name="Boag P.R."/>
            <person name="Tan P."/>
            <person name="Li Q."/>
            <person name="Min J."/>
            <person name="Yang Y."/>
            <person name="Wang X."/>
            <person name="Fang X."/>
            <person name="Hall R.S."/>
            <person name="Hofmann A."/>
            <person name="Sternberg P.W."/>
            <person name="Jex A.R."/>
            <person name="Gasser R.B."/>
        </authorList>
    </citation>
    <scope>NUCLEOTIDE SEQUENCE [LARGE SCALE GENOMIC DNA]</scope>
    <source>
        <strain evidence="1">PN_DK_2014</strain>
    </source>
</reference>
<organism evidence="1 2">
    <name type="scientific">Toxocara canis</name>
    <name type="common">Canine roundworm</name>
    <dbReference type="NCBI Taxonomy" id="6265"/>
    <lineage>
        <taxon>Eukaryota</taxon>
        <taxon>Metazoa</taxon>
        <taxon>Ecdysozoa</taxon>
        <taxon>Nematoda</taxon>
        <taxon>Chromadorea</taxon>
        <taxon>Rhabditida</taxon>
        <taxon>Spirurina</taxon>
        <taxon>Ascaridomorpha</taxon>
        <taxon>Ascaridoidea</taxon>
        <taxon>Toxocaridae</taxon>
        <taxon>Toxocara</taxon>
    </lineage>
</organism>
<gene>
    <name evidence="1" type="ORF">Tcan_03161</name>
</gene>
<evidence type="ECO:0000313" key="1">
    <source>
        <dbReference type="EMBL" id="KHN79535.1"/>
    </source>
</evidence>
<sequence>MNAGIDKTHLRLGGSLLLCADDEIRDVGVINCPNLALDLQGSEIAMRTSKARSDEARGTRAIKIALASKLKLLGLSQVVNGSYKPGSLRTSGDFEPREPRDRWSDCVIVKRQE</sequence>
<dbReference type="Proteomes" id="UP000031036">
    <property type="component" value="Unassembled WGS sequence"/>
</dbReference>